<dbReference type="SUPFAM" id="SSF52091">
    <property type="entry name" value="SpoIIaa-like"/>
    <property type="match status" value="1"/>
</dbReference>
<evidence type="ECO:0000256" key="1">
    <source>
        <dbReference type="SAM" id="MobiDB-lite"/>
    </source>
</evidence>
<name>A0ABX1PY82_9RHOO</name>
<dbReference type="EMBL" id="WTVN01000005">
    <property type="protein sequence ID" value="NMG43194.1"/>
    <property type="molecule type" value="Genomic_DNA"/>
</dbReference>
<evidence type="ECO:0000259" key="2">
    <source>
        <dbReference type="PROSITE" id="PS50801"/>
    </source>
</evidence>
<evidence type="ECO:0000313" key="4">
    <source>
        <dbReference type="Proteomes" id="UP000623795"/>
    </source>
</evidence>
<dbReference type="InterPro" id="IPR002645">
    <property type="entry name" value="STAS_dom"/>
</dbReference>
<sequence length="388" mass="41663">MVLPFFGKKPAPGTPSPATPTAAAPSAEPPELSKLDFSVGDPTHALAHCAGQVEVQEMAAGIGPAYEEAAVLYANGNTAEAEAALNGVLDAQASHAGEGLWMMLLDLYRLTGQRQRFEQRVLDYATRFERSPPPWSDLSSAPEHVRSNVAPMVNMSGGLSGQVAAQFQQMGIIGKKSGAIRIDLGRLRSVDETGCTLFRGVLREFAAERVKVSLLNCGQLAEMLAGQVRAGEPSGRDIWLLLLEMLQHTGEQERFEDLAVDYAITFEESPPSWEPRVEQAASSTSVQEVALDLDAPPSSDFVLDGEITSTAVEKIRKLAAHASSLQNVEVDCGQLRRIDFVSAGTLFNILATLQAQGKKVVLRNVNAMVAALLRMMGVDQVAVVLLRS</sequence>
<dbReference type="InterPro" id="IPR058548">
    <property type="entry name" value="MlaB-like_STAS"/>
</dbReference>
<dbReference type="Gene3D" id="3.30.750.24">
    <property type="entry name" value="STAS domain"/>
    <property type="match status" value="1"/>
</dbReference>
<feature type="compositionally biased region" description="Low complexity" evidence="1">
    <location>
        <begin position="19"/>
        <end position="30"/>
    </location>
</feature>
<dbReference type="RefSeq" id="WP_169255098.1">
    <property type="nucleotide sequence ID" value="NZ_WTVN01000005.1"/>
</dbReference>
<feature type="region of interest" description="Disordered" evidence="1">
    <location>
        <begin position="1"/>
        <end position="30"/>
    </location>
</feature>
<accession>A0ABX1PY82</accession>
<evidence type="ECO:0000313" key="3">
    <source>
        <dbReference type="EMBL" id="NMG43194.1"/>
    </source>
</evidence>
<protein>
    <submittedName>
        <fullName evidence="3">STAS domain-containing protein</fullName>
    </submittedName>
</protein>
<gene>
    <name evidence="3" type="ORF">GPA22_05545</name>
</gene>
<dbReference type="PROSITE" id="PS50801">
    <property type="entry name" value="STAS"/>
    <property type="match status" value="1"/>
</dbReference>
<organism evidence="3 4">
    <name type="scientific">Aromatoleum toluvorans</name>
    <dbReference type="NCBI Taxonomy" id="92002"/>
    <lineage>
        <taxon>Bacteria</taxon>
        <taxon>Pseudomonadati</taxon>
        <taxon>Pseudomonadota</taxon>
        <taxon>Betaproteobacteria</taxon>
        <taxon>Rhodocyclales</taxon>
        <taxon>Rhodocyclaceae</taxon>
        <taxon>Aromatoleum</taxon>
    </lineage>
</organism>
<reference evidence="3 4" key="1">
    <citation type="submission" date="2019-12" db="EMBL/GenBank/DDBJ databases">
        <title>Comparative genomics gives insights into the taxonomy of the Azoarcus-Aromatoleum group and reveals separate origins of nif in the plant-associated Azoarcus and non-plant-associated Aromatoleum sub-groups.</title>
        <authorList>
            <person name="Lafos M."/>
            <person name="Maluk M."/>
            <person name="Batista M."/>
            <person name="Junghare M."/>
            <person name="Carmona M."/>
            <person name="Faoro H."/>
            <person name="Cruz L.M."/>
            <person name="Battistoni F."/>
            <person name="De Souza E."/>
            <person name="Pedrosa F."/>
            <person name="Chen W.-M."/>
            <person name="Poole P.S."/>
            <person name="Dixon R.A."/>
            <person name="James E.K."/>
        </authorList>
    </citation>
    <scope>NUCLEOTIDE SEQUENCE [LARGE SCALE GENOMIC DNA]</scope>
    <source>
        <strain evidence="3 4">Td21</strain>
    </source>
</reference>
<dbReference type="CDD" id="cd07043">
    <property type="entry name" value="STAS_anti-anti-sigma_factors"/>
    <property type="match status" value="1"/>
</dbReference>
<dbReference type="Proteomes" id="UP000623795">
    <property type="component" value="Unassembled WGS sequence"/>
</dbReference>
<comment type="caution">
    <text evidence="3">The sequence shown here is derived from an EMBL/GenBank/DDBJ whole genome shotgun (WGS) entry which is preliminary data.</text>
</comment>
<keyword evidence="4" id="KW-1185">Reference proteome</keyword>
<dbReference type="Pfam" id="PF13466">
    <property type="entry name" value="STAS_2"/>
    <property type="match status" value="1"/>
</dbReference>
<feature type="domain" description="STAS" evidence="2">
    <location>
        <begin position="301"/>
        <end position="388"/>
    </location>
</feature>
<proteinExistence type="predicted"/>
<dbReference type="InterPro" id="IPR036513">
    <property type="entry name" value="STAS_dom_sf"/>
</dbReference>